<feature type="domain" description="LptD C-terminal" evidence="6">
    <location>
        <begin position="297"/>
        <end position="675"/>
    </location>
</feature>
<keyword evidence="2 4" id="KW-0472">Membrane</keyword>
<dbReference type="GO" id="GO:0009279">
    <property type="term" value="C:cell outer membrane"/>
    <property type="evidence" value="ECO:0007669"/>
    <property type="project" value="UniProtKB-SubCell"/>
</dbReference>
<dbReference type="GO" id="GO:1990351">
    <property type="term" value="C:transporter complex"/>
    <property type="evidence" value="ECO:0007669"/>
    <property type="project" value="TreeGrafter"/>
</dbReference>
<evidence type="ECO:0000256" key="1">
    <source>
        <dbReference type="ARBA" id="ARBA00022729"/>
    </source>
</evidence>
<evidence type="ECO:0000313" key="7">
    <source>
        <dbReference type="EMBL" id="AIY26167.1"/>
    </source>
</evidence>
<keyword evidence="3 4" id="KW-0998">Cell outer membrane</keyword>
<dbReference type="InterPro" id="IPR050218">
    <property type="entry name" value="LptD"/>
</dbReference>
<dbReference type="AlphaFoldDB" id="A0A0A1E9L9"/>
<dbReference type="Pfam" id="PF04453">
    <property type="entry name" value="LptD"/>
    <property type="match status" value="1"/>
</dbReference>
<accession>A0A0A1E9L9</accession>
<comment type="subunit">
    <text evidence="4">Component of the lipopolysaccharide transport and assembly complex. Interacts with LptE and LptA.</text>
</comment>
<dbReference type="InterPro" id="IPR007543">
    <property type="entry name" value="LptD_C"/>
</dbReference>
<dbReference type="NCBIfam" id="NF002997">
    <property type="entry name" value="PRK03761.1"/>
    <property type="match status" value="1"/>
</dbReference>
<evidence type="ECO:0000256" key="3">
    <source>
        <dbReference type="ARBA" id="ARBA00023237"/>
    </source>
</evidence>
<evidence type="ECO:0000256" key="4">
    <source>
        <dbReference type="HAMAP-Rule" id="MF_01411"/>
    </source>
</evidence>
<evidence type="ECO:0000256" key="2">
    <source>
        <dbReference type="ARBA" id="ARBA00023136"/>
    </source>
</evidence>
<organism evidence="7">
    <name type="scientific">Vibrio tapetis</name>
    <dbReference type="NCBI Taxonomy" id="52443"/>
    <lineage>
        <taxon>Bacteria</taxon>
        <taxon>Pseudomonadati</taxon>
        <taxon>Pseudomonadota</taxon>
        <taxon>Gammaproteobacteria</taxon>
        <taxon>Vibrionales</taxon>
        <taxon>Vibrionaceae</taxon>
        <taxon>Vibrio</taxon>
    </lineage>
</organism>
<reference evidence="7" key="1">
    <citation type="journal article" date="2014" name="PLoS ONE">
        <title>Characterization of the secretomes of two vibrios pathogenic to mollusks.</title>
        <authorList>
            <person name="Madec S."/>
            <person name="Pichereau V."/>
            <person name="Jacq A."/>
            <person name="Paillard M."/>
            <person name="Boisset C."/>
            <person name="Guerard F."/>
            <person name="Paillard C."/>
            <person name="Nicolas J.L."/>
        </authorList>
    </citation>
    <scope>NUCLEOTIDE SEQUENCE</scope>
    <source>
        <strain evidence="7">CECT4600</strain>
    </source>
</reference>
<evidence type="ECO:0000259" key="6">
    <source>
        <dbReference type="Pfam" id="PF04453"/>
    </source>
</evidence>
<comment type="subcellular location">
    <subcellularLocation>
        <location evidence="4">Cell outer membrane</location>
    </subcellularLocation>
</comment>
<name>A0A0A1E9L9_9VIBR</name>
<evidence type="ECO:0000259" key="5">
    <source>
        <dbReference type="Pfam" id="PF03968"/>
    </source>
</evidence>
<dbReference type="PANTHER" id="PTHR30189">
    <property type="entry name" value="LPS-ASSEMBLY PROTEIN"/>
    <property type="match status" value="1"/>
</dbReference>
<comment type="caution">
    <text evidence="4">Lacks conserved residue(s) required for the propagation of feature annotation.</text>
</comment>
<comment type="similarity">
    <text evidence="4">Belongs to the LptD family.</text>
</comment>
<dbReference type="EMBL" id="KM596594">
    <property type="protein sequence ID" value="AIY26167.1"/>
    <property type="molecule type" value="Genomic_DNA"/>
</dbReference>
<gene>
    <name evidence="4 7" type="primary">lptD</name>
</gene>
<dbReference type="Gene3D" id="2.60.450.10">
    <property type="entry name" value="Lipopolysaccharide (LPS) transport protein A like domain"/>
    <property type="match status" value="1"/>
</dbReference>
<dbReference type="HAMAP" id="MF_01411">
    <property type="entry name" value="LPS_assembly_LptD"/>
    <property type="match status" value="1"/>
</dbReference>
<dbReference type="GO" id="GO:0015920">
    <property type="term" value="P:lipopolysaccharide transport"/>
    <property type="evidence" value="ECO:0007669"/>
    <property type="project" value="InterPro"/>
</dbReference>
<dbReference type="GO" id="GO:0043165">
    <property type="term" value="P:Gram-negative-bacterium-type cell outer membrane assembly"/>
    <property type="evidence" value="ECO:0007669"/>
    <property type="project" value="UniProtKB-UniRule"/>
</dbReference>
<feature type="domain" description="Organic solvent tolerance-like N-terminal" evidence="5">
    <location>
        <begin position="57"/>
        <end position="189"/>
    </location>
</feature>
<dbReference type="Pfam" id="PF03968">
    <property type="entry name" value="LptD_N"/>
    <property type="match status" value="1"/>
</dbReference>
<comment type="function">
    <text evidence="4">Together with LptE, is involved in the assembly of lipopolysaccharide (LPS) at the surface of the outer membrane.</text>
</comment>
<dbReference type="InterPro" id="IPR020889">
    <property type="entry name" value="LipoPS_assembly_LptD"/>
</dbReference>
<sequence length="766" mass="87429">MSLSSRTVLAASISAALYVPTASSESNNETSVQQMPTADQCLVAESEQKDINSHPIHIKADKVTAEADKQATYEGDVIITQGARKITADSITHKPLEQTMVAKGDVNFRDTQVTAKADKITTKLDTDETVMENTQYQFLCESGRGEAAMVLKSGQKVYEMEDGSLTSCPEGDNTWRMKAGSIEVDKNEEIAYFYHTRFEVLDVPIMYVPYMTMPVGNTRKSGLLFPSFGLDTKDGLKASIPIYWNLAPNYDLTTTINYMERRGTQLDANFKYLTHYGEGFLRSEYMSSDKRSDNDDHRWGYTFQHDGVINESWKVKIDYSRVSDVDYFKDISSNVGNREDGQLIQSGSAAYRTDFWDMELKVKDFQILDNTTSTQPYQLLPQFKFNYYLPDFYQGVNFDLISHISRFEIQDAEKPSATRVHVEPGITIPFSRPWGSVTAEGRMMATHYEQKFDSKTAGNALLEEKVTRVIPEMRLHGELNLERQTGNYLQTLEPQVQYLYIPENDQSNIAWYDTTLLQTDYYGLFRSRKHSGVDYIQSANQFSYGATSRFYDDGFKERMNISFGQIYYITPPATVTNEDGTSYSAWAVETDFNFNDYLYYHGGIQYDIATSSLQLGNSTLEYRDGNNYLQGTYRYVSKDYIKQNVDFVDDNKNTYTRNGISQAGVLGGYQISRNWHTEMQYFHDMSENIMLEGLAKLSYTSDCWFVGFSYSQQLRDWKDVGNFDTPPEYESNFKFNIGIRGFGQELGSGGSTDNALGYGRPFYLNN</sequence>
<dbReference type="InterPro" id="IPR005653">
    <property type="entry name" value="OstA-like_N"/>
</dbReference>
<protein>
    <recommendedName>
        <fullName evidence="4">LPS-assembly protein LptD</fullName>
    </recommendedName>
</protein>
<dbReference type="PANTHER" id="PTHR30189:SF1">
    <property type="entry name" value="LPS-ASSEMBLY PROTEIN LPTD"/>
    <property type="match status" value="1"/>
</dbReference>
<proteinExistence type="inferred from homology"/>
<keyword evidence="1 4" id="KW-0732">Signal</keyword>